<evidence type="ECO:0000313" key="1">
    <source>
        <dbReference type="EMBL" id="PNT64940.1"/>
    </source>
</evidence>
<reference evidence="1" key="2">
    <citation type="submission" date="2017-06" db="EMBL/GenBank/DDBJ databases">
        <title>WGS assembly of Brachypodium distachyon.</title>
        <authorList>
            <consortium name="The International Brachypodium Initiative"/>
            <person name="Lucas S."/>
            <person name="Harmon-Smith M."/>
            <person name="Lail K."/>
            <person name="Tice H."/>
            <person name="Grimwood J."/>
            <person name="Bruce D."/>
            <person name="Barry K."/>
            <person name="Shu S."/>
            <person name="Lindquist E."/>
            <person name="Wang M."/>
            <person name="Pitluck S."/>
            <person name="Vogel J.P."/>
            <person name="Garvin D.F."/>
            <person name="Mockler T.C."/>
            <person name="Schmutz J."/>
            <person name="Rokhsar D."/>
            <person name="Bevan M.W."/>
        </authorList>
    </citation>
    <scope>NUCLEOTIDE SEQUENCE</scope>
    <source>
        <strain evidence="1">Bd21</strain>
    </source>
</reference>
<dbReference type="AlphaFoldDB" id="A0A2K2CSC3"/>
<dbReference type="InterPro" id="IPR012871">
    <property type="entry name" value="DUF1668_ORYSA"/>
</dbReference>
<dbReference type="EnsemblPlants" id="PNT64940">
    <property type="protein sequence ID" value="PNT64940"/>
    <property type="gene ID" value="BRADI_4g35208v3"/>
</dbReference>
<proteinExistence type="predicted"/>
<gene>
    <name evidence="1" type="ORF">BRADI_4g35208v3</name>
</gene>
<dbReference type="EMBL" id="CM000883">
    <property type="protein sequence ID" value="PNT64940.1"/>
    <property type="molecule type" value="Genomic_DNA"/>
</dbReference>
<dbReference type="Gramene" id="PNT64940">
    <property type="protein sequence ID" value="PNT64940"/>
    <property type="gene ID" value="BRADI_4g35208v3"/>
</dbReference>
<feature type="non-terminal residue" evidence="1">
    <location>
        <position position="1"/>
    </location>
</feature>
<evidence type="ECO:0000313" key="3">
    <source>
        <dbReference type="Proteomes" id="UP000008810"/>
    </source>
</evidence>
<protein>
    <submittedName>
        <fullName evidence="1 2">Uncharacterized protein</fullName>
    </submittedName>
</protein>
<name>A0A2K2CSC3_BRADI</name>
<organism evidence="1">
    <name type="scientific">Brachypodium distachyon</name>
    <name type="common">Purple false brome</name>
    <name type="synonym">Trachynia distachya</name>
    <dbReference type="NCBI Taxonomy" id="15368"/>
    <lineage>
        <taxon>Eukaryota</taxon>
        <taxon>Viridiplantae</taxon>
        <taxon>Streptophyta</taxon>
        <taxon>Embryophyta</taxon>
        <taxon>Tracheophyta</taxon>
        <taxon>Spermatophyta</taxon>
        <taxon>Magnoliopsida</taxon>
        <taxon>Liliopsida</taxon>
        <taxon>Poales</taxon>
        <taxon>Poaceae</taxon>
        <taxon>BOP clade</taxon>
        <taxon>Pooideae</taxon>
        <taxon>Stipodae</taxon>
        <taxon>Brachypodieae</taxon>
        <taxon>Brachypodium</taxon>
    </lineage>
</organism>
<dbReference type="Pfam" id="PF07893">
    <property type="entry name" value="DUF1668"/>
    <property type="match status" value="1"/>
</dbReference>
<keyword evidence="3" id="KW-1185">Reference proteome</keyword>
<dbReference type="Proteomes" id="UP000008810">
    <property type="component" value="Chromosome 4"/>
</dbReference>
<accession>A0A2K2CSC3</accession>
<reference evidence="2" key="3">
    <citation type="submission" date="2018-08" db="UniProtKB">
        <authorList>
            <consortium name="EnsemblPlants"/>
        </authorList>
    </citation>
    <scope>IDENTIFICATION</scope>
    <source>
        <strain evidence="2">cv. Bd21</strain>
    </source>
</reference>
<evidence type="ECO:0000313" key="2">
    <source>
        <dbReference type="EnsemblPlants" id="PNT64940"/>
    </source>
</evidence>
<reference evidence="1 2" key="1">
    <citation type="journal article" date="2010" name="Nature">
        <title>Genome sequencing and analysis of the model grass Brachypodium distachyon.</title>
        <authorList>
            <consortium name="International Brachypodium Initiative"/>
        </authorList>
    </citation>
    <scope>NUCLEOTIDE SEQUENCE [LARGE SCALE GENOMIC DNA]</scope>
    <source>
        <strain evidence="1 2">Bd21</strain>
    </source>
</reference>
<dbReference type="InParanoid" id="A0A2K2CSC3"/>
<sequence length="221" mass="24965">GPKNFAALWAVGSTVYALDCGLDAQRHSCFETLSREPLPALHPDGSTFFLSLDKSPWHLFLRHQAPRVGAPRTQLDAAFRRRGPLHGRRGGQVDAWVGLCSRRKCRLVACQVLSPRPSDDDDWGRELEPAPFQDKEGRVDLRSKWEQRHLGASLTYLGKAEFCLQELLTQKGYDFSMAAGVKVPMLLHLVTFQGGVLRRRLARTYKLSRDSSEYTPIAFRM</sequence>
<dbReference type="OrthoDB" id="668516at2759"/>